<gene>
    <name evidence="2" type="ORF">Sradi_0641400</name>
</gene>
<protein>
    <submittedName>
        <fullName evidence="2">Uncharacterized protein</fullName>
    </submittedName>
</protein>
<accession>A0AAW2VME3</accession>
<evidence type="ECO:0000256" key="1">
    <source>
        <dbReference type="SAM" id="MobiDB-lite"/>
    </source>
</evidence>
<name>A0AAW2VME3_SESRA</name>
<sequence length="292" mass="32682">MAADTCSESSSPVDSPRLSFSDDLTELDLLHCARSDALLPNSTVDFNFCLGQGLSQEISPADELFANGRILPVEIKKITPRKETHQPDPILGRSEARQAATKTQENVDDNTMKKRLIEFLSCSSDADEEDKPLPRPFWQFRRSSSLNCDTGRTNRLLRSLQFLTRSSSTGSAPKPKPKVIQKQHSLKESSTYGSNSKVRSNNHHNNTWKKNSLRKSNSRLHDMNGVGISPVLNIPPTYISKGTITLFGFGSLWCNKSSKKKKKKKKKKKMKAQSCSYFLYSNAPNEIIGCKK</sequence>
<reference evidence="2" key="1">
    <citation type="submission" date="2020-06" db="EMBL/GenBank/DDBJ databases">
        <authorList>
            <person name="Li T."/>
            <person name="Hu X."/>
            <person name="Zhang T."/>
            <person name="Song X."/>
            <person name="Zhang H."/>
            <person name="Dai N."/>
            <person name="Sheng W."/>
            <person name="Hou X."/>
            <person name="Wei L."/>
        </authorList>
    </citation>
    <scope>NUCLEOTIDE SEQUENCE</scope>
    <source>
        <strain evidence="2">G02</strain>
        <tissue evidence="2">Leaf</tissue>
    </source>
</reference>
<proteinExistence type="predicted"/>
<reference evidence="2" key="2">
    <citation type="journal article" date="2024" name="Plant">
        <title>Genomic evolution and insights into agronomic trait innovations of Sesamum species.</title>
        <authorList>
            <person name="Miao H."/>
            <person name="Wang L."/>
            <person name="Qu L."/>
            <person name="Liu H."/>
            <person name="Sun Y."/>
            <person name="Le M."/>
            <person name="Wang Q."/>
            <person name="Wei S."/>
            <person name="Zheng Y."/>
            <person name="Lin W."/>
            <person name="Duan Y."/>
            <person name="Cao H."/>
            <person name="Xiong S."/>
            <person name="Wang X."/>
            <person name="Wei L."/>
            <person name="Li C."/>
            <person name="Ma Q."/>
            <person name="Ju M."/>
            <person name="Zhao R."/>
            <person name="Li G."/>
            <person name="Mu C."/>
            <person name="Tian Q."/>
            <person name="Mei H."/>
            <person name="Zhang T."/>
            <person name="Gao T."/>
            <person name="Zhang H."/>
        </authorList>
    </citation>
    <scope>NUCLEOTIDE SEQUENCE</scope>
    <source>
        <strain evidence="2">G02</strain>
    </source>
</reference>
<dbReference type="PANTHER" id="PTHR36757:SF1">
    <property type="entry name" value="GENOME ASSEMBLY, CHROMOSOME: A04"/>
    <property type="match status" value="1"/>
</dbReference>
<comment type="caution">
    <text evidence="2">The sequence shown here is derived from an EMBL/GenBank/DDBJ whole genome shotgun (WGS) entry which is preliminary data.</text>
</comment>
<organism evidence="2">
    <name type="scientific">Sesamum radiatum</name>
    <name type="common">Black benniseed</name>
    <dbReference type="NCBI Taxonomy" id="300843"/>
    <lineage>
        <taxon>Eukaryota</taxon>
        <taxon>Viridiplantae</taxon>
        <taxon>Streptophyta</taxon>
        <taxon>Embryophyta</taxon>
        <taxon>Tracheophyta</taxon>
        <taxon>Spermatophyta</taxon>
        <taxon>Magnoliopsida</taxon>
        <taxon>eudicotyledons</taxon>
        <taxon>Gunneridae</taxon>
        <taxon>Pentapetalae</taxon>
        <taxon>asterids</taxon>
        <taxon>lamiids</taxon>
        <taxon>Lamiales</taxon>
        <taxon>Pedaliaceae</taxon>
        <taxon>Sesamum</taxon>
    </lineage>
</organism>
<dbReference type="AlphaFoldDB" id="A0AAW2VME3"/>
<evidence type="ECO:0000313" key="2">
    <source>
        <dbReference type="EMBL" id="KAL0430154.1"/>
    </source>
</evidence>
<dbReference type="EMBL" id="JACGWJ010000003">
    <property type="protein sequence ID" value="KAL0430154.1"/>
    <property type="molecule type" value="Genomic_DNA"/>
</dbReference>
<dbReference type="PANTHER" id="PTHR36757">
    <property type="entry name" value="BNAANNG22500D PROTEIN"/>
    <property type="match status" value="1"/>
</dbReference>
<feature type="region of interest" description="Disordered" evidence="1">
    <location>
        <begin position="166"/>
        <end position="221"/>
    </location>
</feature>
<feature type="compositionally biased region" description="Polar residues" evidence="1">
    <location>
        <begin position="188"/>
        <end position="210"/>
    </location>
</feature>